<protein>
    <recommendedName>
        <fullName evidence="11">Ubiquitin-conjugating enzyme E2 6</fullName>
        <ecNumber evidence="2">2.3.2.23</ecNumber>
    </recommendedName>
    <alternativeName>
        <fullName evidence="13">E2 ubiquitin-conjugating enzyme 6</fullName>
    </alternativeName>
    <alternativeName>
        <fullName evidence="14">Ubiquitin carrier protein UBC6</fullName>
    </alternativeName>
    <alternativeName>
        <fullName evidence="12">Ubiquitin-protein ligase UBC6</fullName>
    </alternativeName>
</protein>
<dbReference type="CDD" id="cd23799">
    <property type="entry name" value="UBCc_UBE2J"/>
    <property type="match status" value="1"/>
</dbReference>
<dbReference type="Pfam" id="PF00179">
    <property type="entry name" value="UQ_con"/>
    <property type="match status" value="1"/>
</dbReference>
<evidence type="ECO:0000259" key="19">
    <source>
        <dbReference type="PROSITE" id="PS50127"/>
    </source>
</evidence>
<dbReference type="InterPro" id="IPR000608">
    <property type="entry name" value="UBC"/>
</dbReference>
<keyword evidence="9 18" id="KW-1133">Transmembrane helix</keyword>
<sequence length="301" mass="34640">MASVAARKRLTKEYKAIVENPPQFIIAKPNEDNILEWHYVIEGPPDTPYYGGQYHGTVVFPPEYPFKPPAIRMITPNGRFEENTRLCLSMSDYHPDSWQPSWGVATILTGLLSFMTGNDVTTGSITTSDEYKKKLVAKSKLWNAKQNRRFQIIFPELVEQNLKEIAEEEERLKQQATDKKKENASLAKLSYNSTTSIEDDLKEGAKKQLEKAANEKVINLDEIADPEDRIRAEEKLEKERNKNRNNEAKMSNSVNEKDSSKREINTYDKDNDKDSLKGFFNRFFSFLIITVGIAFLLKYLK</sequence>
<keyword evidence="10 18" id="KW-0472">Membrane</keyword>
<keyword evidence="4 18" id="KW-0812">Transmembrane</keyword>
<dbReference type="OrthoDB" id="1158011at2759"/>
<evidence type="ECO:0000313" key="21">
    <source>
        <dbReference type="Proteomes" id="UP000262825"/>
    </source>
</evidence>
<dbReference type="Gene3D" id="3.10.110.10">
    <property type="entry name" value="Ubiquitin Conjugating Enzyme"/>
    <property type="match status" value="1"/>
</dbReference>
<dbReference type="VEuPathDB" id="FungiDB:SCODWIG_00726"/>
<keyword evidence="5" id="KW-0547">Nucleotide-binding</keyword>
<feature type="domain" description="UBC core" evidence="19">
    <location>
        <begin position="5"/>
        <end position="163"/>
    </location>
</feature>
<keyword evidence="6" id="KW-0833">Ubl conjugation pathway</keyword>
<dbReference type="GO" id="GO:0061631">
    <property type="term" value="F:ubiquitin conjugating enzyme activity"/>
    <property type="evidence" value="ECO:0007669"/>
    <property type="project" value="UniProtKB-EC"/>
</dbReference>
<evidence type="ECO:0000256" key="8">
    <source>
        <dbReference type="ARBA" id="ARBA00022840"/>
    </source>
</evidence>
<dbReference type="PANTHER" id="PTHR24067">
    <property type="entry name" value="UBIQUITIN-CONJUGATING ENZYME E2"/>
    <property type="match status" value="1"/>
</dbReference>
<evidence type="ECO:0000256" key="1">
    <source>
        <dbReference type="ARBA" id="ARBA00004586"/>
    </source>
</evidence>
<proteinExistence type="predicted"/>
<dbReference type="SMART" id="SM00212">
    <property type="entry name" value="UBCc"/>
    <property type="match status" value="1"/>
</dbReference>
<keyword evidence="16" id="KW-0175">Coiled coil</keyword>
<gene>
    <name evidence="20" type="ORF">SCODWIG_00726</name>
</gene>
<evidence type="ECO:0000256" key="2">
    <source>
        <dbReference type="ARBA" id="ARBA00012486"/>
    </source>
</evidence>
<feature type="compositionally biased region" description="Basic and acidic residues" evidence="17">
    <location>
        <begin position="255"/>
        <end position="268"/>
    </location>
</feature>
<keyword evidence="8" id="KW-0067">ATP-binding</keyword>
<dbReference type="FunFam" id="3.10.110.10:FF:000023">
    <property type="entry name" value="Ubiquitin-conjugating enzyme E2 J2"/>
    <property type="match status" value="1"/>
</dbReference>
<evidence type="ECO:0000256" key="6">
    <source>
        <dbReference type="ARBA" id="ARBA00022786"/>
    </source>
</evidence>
<evidence type="ECO:0000256" key="5">
    <source>
        <dbReference type="ARBA" id="ARBA00022741"/>
    </source>
</evidence>
<feature type="region of interest" description="Disordered" evidence="17">
    <location>
        <begin position="236"/>
        <end position="268"/>
    </location>
</feature>
<reference evidence="21" key="1">
    <citation type="submission" date="2018-06" db="EMBL/GenBank/DDBJ databases">
        <authorList>
            <person name="Guldener U."/>
        </authorList>
    </citation>
    <scope>NUCLEOTIDE SEQUENCE [LARGE SCALE GENOMIC DNA]</scope>
    <source>
        <strain evidence="21">UTAD17</strain>
    </source>
</reference>
<evidence type="ECO:0000256" key="14">
    <source>
        <dbReference type="ARBA" id="ARBA00042191"/>
    </source>
</evidence>
<evidence type="ECO:0000256" key="9">
    <source>
        <dbReference type="ARBA" id="ARBA00022989"/>
    </source>
</evidence>
<evidence type="ECO:0000256" key="3">
    <source>
        <dbReference type="ARBA" id="ARBA00022679"/>
    </source>
</evidence>
<comment type="pathway">
    <text evidence="15">Protein modification.</text>
</comment>
<dbReference type="PROSITE" id="PS50127">
    <property type="entry name" value="UBC_2"/>
    <property type="match status" value="1"/>
</dbReference>
<evidence type="ECO:0000256" key="4">
    <source>
        <dbReference type="ARBA" id="ARBA00022692"/>
    </source>
</evidence>
<evidence type="ECO:0000256" key="7">
    <source>
        <dbReference type="ARBA" id="ARBA00022824"/>
    </source>
</evidence>
<dbReference type="GO" id="GO:0005789">
    <property type="term" value="C:endoplasmic reticulum membrane"/>
    <property type="evidence" value="ECO:0007669"/>
    <property type="project" value="UniProtKB-SubCell"/>
</dbReference>
<dbReference type="InterPro" id="IPR050113">
    <property type="entry name" value="Ub_conjugating_enzyme"/>
</dbReference>
<evidence type="ECO:0000256" key="10">
    <source>
        <dbReference type="ARBA" id="ARBA00023136"/>
    </source>
</evidence>
<evidence type="ECO:0000256" key="18">
    <source>
        <dbReference type="SAM" id="Phobius"/>
    </source>
</evidence>
<dbReference type="Proteomes" id="UP000262825">
    <property type="component" value="Unassembled WGS sequence"/>
</dbReference>
<dbReference type="GO" id="GO:0005524">
    <property type="term" value="F:ATP binding"/>
    <property type="evidence" value="ECO:0007669"/>
    <property type="project" value="UniProtKB-KW"/>
</dbReference>
<name>A0A376B2R1_9ASCO</name>
<evidence type="ECO:0000256" key="15">
    <source>
        <dbReference type="ARBA" id="ARBA00043952"/>
    </source>
</evidence>
<comment type="subcellular location">
    <subcellularLocation>
        <location evidence="1">Endoplasmic reticulum membrane</location>
    </subcellularLocation>
</comment>
<feature type="coiled-coil region" evidence="16">
    <location>
        <begin position="158"/>
        <end position="185"/>
    </location>
</feature>
<evidence type="ECO:0000256" key="12">
    <source>
        <dbReference type="ARBA" id="ARBA00041570"/>
    </source>
</evidence>
<evidence type="ECO:0000256" key="11">
    <source>
        <dbReference type="ARBA" id="ARBA00039885"/>
    </source>
</evidence>
<feature type="transmembrane region" description="Helical" evidence="18">
    <location>
        <begin position="279"/>
        <end position="300"/>
    </location>
</feature>
<evidence type="ECO:0000256" key="13">
    <source>
        <dbReference type="ARBA" id="ARBA00042181"/>
    </source>
</evidence>
<dbReference type="AlphaFoldDB" id="A0A376B2R1"/>
<accession>A0A376B2R1</accession>
<evidence type="ECO:0000313" key="20">
    <source>
        <dbReference type="EMBL" id="SSD58965.1"/>
    </source>
</evidence>
<dbReference type="EMBL" id="UFAJ01000071">
    <property type="protein sequence ID" value="SSD58965.1"/>
    <property type="molecule type" value="Genomic_DNA"/>
</dbReference>
<organism evidence="20 21">
    <name type="scientific">Saccharomycodes ludwigii</name>
    <dbReference type="NCBI Taxonomy" id="36035"/>
    <lineage>
        <taxon>Eukaryota</taxon>
        <taxon>Fungi</taxon>
        <taxon>Dikarya</taxon>
        <taxon>Ascomycota</taxon>
        <taxon>Saccharomycotina</taxon>
        <taxon>Saccharomycetes</taxon>
        <taxon>Saccharomycodales</taxon>
        <taxon>Saccharomycodaceae</taxon>
        <taxon>Saccharomycodes</taxon>
    </lineage>
</organism>
<keyword evidence="21" id="KW-1185">Reference proteome</keyword>
<dbReference type="InterPro" id="IPR016135">
    <property type="entry name" value="UBQ-conjugating_enzyme/RWD"/>
</dbReference>
<feature type="compositionally biased region" description="Basic and acidic residues" evidence="17">
    <location>
        <begin position="236"/>
        <end position="247"/>
    </location>
</feature>
<keyword evidence="3" id="KW-0808">Transferase</keyword>
<dbReference type="SUPFAM" id="SSF54495">
    <property type="entry name" value="UBC-like"/>
    <property type="match status" value="1"/>
</dbReference>
<dbReference type="EC" id="2.3.2.23" evidence="2"/>
<evidence type="ECO:0000256" key="17">
    <source>
        <dbReference type="SAM" id="MobiDB-lite"/>
    </source>
</evidence>
<keyword evidence="7" id="KW-0256">Endoplasmic reticulum</keyword>
<evidence type="ECO:0000256" key="16">
    <source>
        <dbReference type="SAM" id="Coils"/>
    </source>
</evidence>